<reference evidence="3" key="1">
    <citation type="submission" date="2021-02" db="EMBL/GenBank/DDBJ databases">
        <authorList>
            <person name="Dougan E. K."/>
            <person name="Rhodes N."/>
            <person name="Thang M."/>
            <person name="Chan C."/>
        </authorList>
    </citation>
    <scope>NUCLEOTIDE SEQUENCE</scope>
</reference>
<evidence type="ECO:0000313" key="4">
    <source>
        <dbReference type="Proteomes" id="UP000649617"/>
    </source>
</evidence>
<feature type="domain" description="PPM-type phosphatase" evidence="2">
    <location>
        <begin position="69"/>
        <end position="354"/>
    </location>
</feature>
<proteinExistence type="predicted"/>
<dbReference type="GO" id="GO:0004722">
    <property type="term" value="F:protein serine/threonine phosphatase activity"/>
    <property type="evidence" value="ECO:0007669"/>
    <property type="project" value="InterPro"/>
</dbReference>
<dbReference type="EMBL" id="CAJNIZ010005568">
    <property type="protein sequence ID" value="CAE7242740.1"/>
    <property type="molecule type" value="Genomic_DNA"/>
</dbReference>
<protein>
    <recommendedName>
        <fullName evidence="2">PPM-type phosphatase domain-containing protein</fullName>
    </recommendedName>
</protein>
<dbReference type="OrthoDB" id="10256309at2759"/>
<sequence>MQQVNLKKLISRDKLDDQGTEGARLSAAASHAVRTFGGVAVEELRDELLPPPTPLSQRCTGAAEGPRSLVGACSFQNQGKNGENQDSWIAAESGTKSLLAVLDGHGEQGKRVSEYARSQLARSLYANKELYTKPASALQSAYAETQKGIERSHAIDAQRSGTTAVICYRHRDKLVVANVGDSRAVLGRCSSREGDGCLHGLRAVDLSSDQRPMREDERHRILQQGGAVHPSAIPMRQGFGPPVLVRVGPERVWDKTGRCGLCVTRSLGDLSMHPFVIAEPEVTERMISSKDKVLILGSDGVWDRLNSQEAVDIAARHSDPNAAAREIASIARQRWHAETQGQLSDDITAVVMHLEHGDSTARTMPTSRPASKPPRLLPETRLRPA</sequence>
<name>A0A812LAW0_SYMPI</name>
<dbReference type="Pfam" id="PF00481">
    <property type="entry name" value="PP2C"/>
    <property type="match status" value="1"/>
</dbReference>
<dbReference type="InterPro" id="IPR036457">
    <property type="entry name" value="PPM-type-like_dom_sf"/>
</dbReference>
<dbReference type="PROSITE" id="PS51746">
    <property type="entry name" value="PPM_2"/>
    <property type="match status" value="1"/>
</dbReference>
<dbReference type="AlphaFoldDB" id="A0A812LAW0"/>
<gene>
    <name evidence="3" type="ORF">SPIL2461_LOCUS4295</name>
</gene>
<comment type="caution">
    <text evidence="3">The sequence shown here is derived from an EMBL/GenBank/DDBJ whole genome shotgun (WGS) entry which is preliminary data.</text>
</comment>
<dbReference type="InterPro" id="IPR001932">
    <property type="entry name" value="PPM-type_phosphatase-like_dom"/>
</dbReference>
<dbReference type="CDD" id="cd00143">
    <property type="entry name" value="PP2Cc"/>
    <property type="match status" value="1"/>
</dbReference>
<evidence type="ECO:0000256" key="1">
    <source>
        <dbReference type="SAM" id="MobiDB-lite"/>
    </source>
</evidence>
<keyword evidence="4" id="KW-1185">Reference proteome</keyword>
<dbReference type="Gene3D" id="3.60.40.10">
    <property type="entry name" value="PPM-type phosphatase domain"/>
    <property type="match status" value="1"/>
</dbReference>
<dbReference type="PANTHER" id="PTHR47992">
    <property type="entry name" value="PROTEIN PHOSPHATASE"/>
    <property type="match status" value="1"/>
</dbReference>
<dbReference type="Proteomes" id="UP000649617">
    <property type="component" value="Unassembled WGS sequence"/>
</dbReference>
<feature type="region of interest" description="Disordered" evidence="1">
    <location>
        <begin position="358"/>
        <end position="385"/>
    </location>
</feature>
<dbReference type="SMART" id="SM00332">
    <property type="entry name" value="PP2Cc"/>
    <property type="match status" value="1"/>
</dbReference>
<accession>A0A812LAW0</accession>
<feature type="compositionally biased region" description="Polar residues" evidence="1">
    <location>
        <begin position="360"/>
        <end position="369"/>
    </location>
</feature>
<dbReference type="SUPFAM" id="SSF81606">
    <property type="entry name" value="PP2C-like"/>
    <property type="match status" value="1"/>
</dbReference>
<organism evidence="3 4">
    <name type="scientific">Symbiodinium pilosum</name>
    <name type="common">Dinoflagellate</name>
    <dbReference type="NCBI Taxonomy" id="2952"/>
    <lineage>
        <taxon>Eukaryota</taxon>
        <taxon>Sar</taxon>
        <taxon>Alveolata</taxon>
        <taxon>Dinophyceae</taxon>
        <taxon>Suessiales</taxon>
        <taxon>Symbiodiniaceae</taxon>
        <taxon>Symbiodinium</taxon>
    </lineage>
</organism>
<evidence type="ECO:0000313" key="3">
    <source>
        <dbReference type="EMBL" id="CAE7242740.1"/>
    </source>
</evidence>
<evidence type="ECO:0000259" key="2">
    <source>
        <dbReference type="PROSITE" id="PS51746"/>
    </source>
</evidence>
<dbReference type="InterPro" id="IPR015655">
    <property type="entry name" value="PP2C"/>
</dbReference>